<accession>G0VAZ4</accession>
<sequence>MAKTLAQGRKPGSGRKPGKAKTLREGRKPGSGRKRREPALNNHTQLQSEAQIGTNKTLNDNLTKSPTNELNFTLRDMEAVDALRGLTHSPHLSLSLPPIIDNLKSHPHILEDVSIMSSSPYPQSSDHLHMNNSNNPLNIRKKSMSLSSIMDTRILHQHAYSPKDPIRDSNNDTLSSNIDTGINANDKPTLNDQLASILD</sequence>
<dbReference type="InParanoid" id="G0VAZ4"/>
<evidence type="ECO:0000256" key="1">
    <source>
        <dbReference type="SAM" id="MobiDB-lite"/>
    </source>
</evidence>
<gene>
    <name evidence="2" type="primary">NCAS0B00330</name>
    <name evidence="2" type="ordered locus">NCAS_0B00330</name>
</gene>
<organism evidence="2 3">
    <name type="scientific">Naumovozyma castellii</name>
    <name type="common">Yeast</name>
    <name type="synonym">Saccharomyces castellii</name>
    <dbReference type="NCBI Taxonomy" id="27288"/>
    <lineage>
        <taxon>Eukaryota</taxon>
        <taxon>Fungi</taxon>
        <taxon>Dikarya</taxon>
        <taxon>Ascomycota</taxon>
        <taxon>Saccharomycotina</taxon>
        <taxon>Saccharomycetes</taxon>
        <taxon>Saccharomycetales</taxon>
        <taxon>Saccharomycetaceae</taxon>
        <taxon>Naumovozyma</taxon>
    </lineage>
</organism>
<feature type="region of interest" description="Disordered" evidence="1">
    <location>
        <begin position="159"/>
        <end position="189"/>
    </location>
</feature>
<feature type="compositionally biased region" description="Polar residues" evidence="1">
    <location>
        <begin position="171"/>
        <end position="189"/>
    </location>
</feature>
<name>G0VAZ4_NAUCA</name>
<evidence type="ECO:0000313" key="3">
    <source>
        <dbReference type="Proteomes" id="UP000001640"/>
    </source>
</evidence>
<dbReference type="EMBL" id="HE576753">
    <property type="protein sequence ID" value="CCC68117.1"/>
    <property type="molecule type" value="Genomic_DNA"/>
</dbReference>
<dbReference type="KEGG" id="ncs:NCAS_0B00330"/>
<keyword evidence="3" id="KW-1185">Reference proteome</keyword>
<proteinExistence type="predicted"/>
<feature type="region of interest" description="Disordered" evidence="1">
    <location>
        <begin position="1"/>
        <end position="44"/>
    </location>
</feature>
<dbReference type="GeneID" id="96901681"/>
<dbReference type="AlphaFoldDB" id="G0VAZ4"/>
<feature type="compositionally biased region" description="Basic residues" evidence="1">
    <location>
        <begin position="12"/>
        <end position="21"/>
    </location>
</feature>
<evidence type="ECO:0000313" key="2">
    <source>
        <dbReference type="EMBL" id="CCC68117.1"/>
    </source>
</evidence>
<reference key="2">
    <citation type="submission" date="2011-08" db="EMBL/GenBank/DDBJ databases">
        <title>Genome sequence of Naumovozyma castellii.</title>
        <authorList>
            <person name="Gordon J.L."/>
            <person name="Armisen D."/>
            <person name="Proux-Wera E."/>
            <person name="OhEigeartaigh S.S."/>
            <person name="Byrne K.P."/>
            <person name="Wolfe K.H."/>
        </authorList>
    </citation>
    <scope>NUCLEOTIDE SEQUENCE</scope>
    <source>
        <strain>Type strain:CBS 4309</strain>
    </source>
</reference>
<protein>
    <submittedName>
        <fullName evidence="2">Uncharacterized protein</fullName>
    </submittedName>
</protein>
<dbReference type="RefSeq" id="XP_003674494.1">
    <property type="nucleotide sequence ID" value="XM_003674446.1"/>
</dbReference>
<dbReference type="HOGENOM" id="CLU_1372543_0_0_1"/>
<dbReference type="Proteomes" id="UP000001640">
    <property type="component" value="Chromosome 2"/>
</dbReference>
<dbReference type="OrthoDB" id="4070651at2759"/>
<dbReference type="eggNOG" id="ENOG502SC3B">
    <property type="taxonomic scope" value="Eukaryota"/>
</dbReference>
<reference evidence="2 3" key="1">
    <citation type="journal article" date="2011" name="Proc. Natl. Acad. Sci. U.S.A.">
        <title>Evolutionary erosion of yeast sex chromosomes by mating-type switching accidents.</title>
        <authorList>
            <person name="Gordon J.L."/>
            <person name="Armisen D."/>
            <person name="Proux-Wera E."/>
            <person name="Oheigeartaigh S.S."/>
            <person name="Byrne K.P."/>
            <person name="Wolfe K.H."/>
        </authorList>
    </citation>
    <scope>NUCLEOTIDE SEQUENCE [LARGE SCALE GENOMIC DNA]</scope>
    <source>
        <strain evidence="3">ATCC 76901 / BCRC 22586 / CBS 4309 / NBRC 1992 / NRRL Y-12630</strain>
    </source>
</reference>